<sequence length="191" mass="21880">MTQTPVKLTFEEYLTYNDGTDNCYELEDGVLIPMTPASPIHSDIVELLYDTFKAEVKRLGLDLKVKQGDVGIRTRLSRSRQPDIAIIQGEDWRQLRQFKKSAILEVPALLVVEVVSPGEDNENRDYIKKMTEYAEFGISEYWIIDPLTEQVIVNLLINGSYQNTIFIGQQRIISQLLPDLNLTVEQIFIAE</sequence>
<dbReference type="Pfam" id="PF05685">
    <property type="entry name" value="Uma2"/>
    <property type="match status" value="1"/>
</dbReference>
<organism evidence="2 3">
    <name type="scientific">Planktothrix paucivesiculata PCC 9631</name>
    <dbReference type="NCBI Taxonomy" id="671071"/>
    <lineage>
        <taxon>Bacteria</taxon>
        <taxon>Bacillati</taxon>
        <taxon>Cyanobacteriota</taxon>
        <taxon>Cyanophyceae</taxon>
        <taxon>Oscillatoriophycideae</taxon>
        <taxon>Oscillatoriales</taxon>
        <taxon>Microcoleaceae</taxon>
        <taxon>Planktothrix</taxon>
    </lineage>
</organism>
<dbReference type="RefSeq" id="WP_083622800.1">
    <property type="nucleotide sequence ID" value="NZ_LR735022.1"/>
</dbReference>
<feature type="domain" description="Putative restriction endonuclease" evidence="1">
    <location>
        <begin position="10"/>
        <end position="185"/>
    </location>
</feature>
<accession>A0A7Z9E4W5</accession>
<gene>
    <name evidence="2" type="ORF">PL9631_970057</name>
</gene>
<dbReference type="PANTHER" id="PTHR34107:SF2">
    <property type="entry name" value="SLL0888 PROTEIN"/>
    <property type="match status" value="1"/>
</dbReference>
<dbReference type="SUPFAM" id="SSF52980">
    <property type="entry name" value="Restriction endonuclease-like"/>
    <property type="match status" value="1"/>
</dbReference>
<keyword evidence="3" id="KW-1185">Reference proteome</keyword>
<dbReference type="InterPro" id="IPR008538">
    <property type="entry name" value="Uma2"/>
</dbReference>
<dbReference type="OrthoDB" id="428427at2"/>
<reference evidence="2" key="1">
    <citation type="submission" date="2019-10" db="EMBL/GenBank/DDBJ databases">
        <authorList>
            <consortium name="Genoscope - CEA"/>
            <person name="William W."/>
        </authorList>
    </citation>
    <scope>NUCLEOTIDE SEQUENCE [LARGE SCALE GENOMIC DNA]</scope>
    <source>
        <strain evidence="2">BBR_PRJEB10994</strain>
    </source>
</reference>
<dbReference type="Gene3D" id="3.90.1570.10">
    <property type="entry name" value="tt1808, chain A"/>
    <property type="match status" value="1"/>
</dbReference>
<evidence type="ECO:0000259" key="1">
    <source>
        <dbReference type="Pfam" id="PF05685"/>
    </source>
</evidence>
<dbReference type="CDD" id="cd06260">
    <property type="entry name" value="DUF820-like"/>
    <property type="match status" value="1"/>
</dbReference>
<dbReference type="AlphaFoldDB" id="A0A7Z9E4W5"/>
<dbReference type="InterPro" id="IPR012296">
    <property type="entry name" value="Nuclease_put_TT1808"/>
</dbReference>
<comment type="caution">
    <text evidence="2">The sequence shown here is derived from an EMBL/GenBank/DDBJ whole genome shotgun (WGS) entry which is preliminary data.</text>
</comment>
<protein>
    <recommendedName>
        <fullName evidence="1">Putative restriction endonuclease domain-containing protein</fullName>
    </recommendedName>
</protein>
<name>A0A7Z9E4W5_9CYAN</name>
<evidence type="ECO:0000313" key="3">
    <source>
        <dbReference type="Proteomes" id="UP000182190"/>
    </source>
</evidence>
<dbReference type="EMBL" id="CZCS02000242">
    <property type="protein sequence ID" value="VXD25716.1"/>
    <property type="molecule type" value="Genomic_DNA"/>
</dbReference>
<dbReference type="PANTHER" id="PTHR34107">
    <property type="entry name" value="SLL0198 PROTEIN-RELATED"/>
    <property type="match status" value="1"/>
</dbReference>
<proteinExistence type="predicted"/>
<evidence type="ECO:0000313" key="2">
    <source>
        <dbReference type="EMBL" id="VXD25716.1"/>
    </source>
</evidence>
<dbReference type="InterPro" id="IPR011335">
    <property type="entry name" value="Restrct_endonuc-II-like"/>
</dbReference>
<dbReference type="Proteomes" id="UP000182190">
    <property type="component" value="Unassembled WGS sequence"/>
</dbReference>